<dbReference type="Pfam" id="PF00149">
    <property type="entry name" value="Metallophos"/>
    <property type="match status" value="1"/>
</dbReference>
<evidence type="ECO:0000256" key="3">
    <source>
        <dbReference type="ARBA" id="ARBA00022801"/>
    </source>
</evidence>
<dbReference type="PANTHER" id="PTHR40942:SF4">
    <property type="entry name" value="CYTOCHROME C5"/>
    <property type="match status" value="1"/>
</dbReference>
<dbReference type="InterPro" id="IPR004843">
    <property type="entry name" value="Calcineurin-like_PHP"/>
</dbReference>
<evidence type="ECO:0000256" key="4">
    <source>
        <dbReference type="ARBA" id="ARBA00049417"/>
    </source>
</evidence>
<dbReference type="AlphaFoldDB" id="A0A545T3J4"/>
<dbReference type="InterPro" id="IPR029052">
    <property type="entry name" value="Metallo-depent_PP-like"/>
</dbReference>
<keyword evidence="8" id="KW-1185">Reference proteome</keyword>
<proteinExistence type="inferred from homology"/>
<evidence type="ECO:0000256" key="2">
    <source>
        <dbReference type="ARBA" id="ARBA00005419"/>
    </source>
</evidence>
<dbReference type="EMBL" id="VHSG01000020">
    <property type="protein sequence ID" value="TQV71791.1"/>
    <property type="molecule type" value="Genomic_DNA"/>
</dbReference>
<dbReference type="NCBIfam" id="NF001204">
    <property type="entry name" value="PRK00166.1"/>
    <property type="match status" value="1"/>
</dbReference>
<dbReference type="GO" id="GO:0008803">
    <property type="term" value="F:bis(5'-nucleosyl)-tetraphosphatase (symmetrical) activity"/>
    <property type="evidence" value="ECO:0007669"/>
    <property type="project" value="UniProtKB-UniRule"/>
</dbReference>
<sequence>MATYAVGDLQGCLTPLRCLLGEVQFDPRADRLWLVGDIVNRGPESLDTLRYVYNLGDAVRLVLGNHDLHLLAVAHGLRQPSRGDTLGEILTAPDRDQLLDWLRRQPLVHHDPALGFTMVHAGIPPQWGLKKALKRAAELEAVLRGDHFYAFLATMYGDRPRGWSKDLIGFDRLRVITNYFTRMRFCNAAGELQLTSKSSPDNAPRGYRPWYTHPHRKTRKHKLIFGHWAALAGKVEQPNLYALDTGCVWGSHMTMLRLEDETWFSCDCEPFV</sequence>
<dbReference type="NCBIfam" id="TIGR00668">
    <property type="entry name" value="apaH"/>
    <property type="match status" value="1"/>
</dbReference>
<evidence type="ECO:0000256" key="5">
    <source>
        <dbReference type="HAMAP-Rule" id="MF_00199"/>
    </source>
</evidence>
<comment type="function">
    <text evidence="1 5">Hydrolyzes diadenosine 5',5'''-P1,P4-tetraphosphate to yield ADP.</text>
</comment>
<reference evidence="7 8" key="1">
    <citation type="submission" date="2019-06" db="EMBL/GenBank/DDBJ databases">
        <title>Whole genome sequence for Cellvibrionaceae sp. R142.</title>
        <authorList>
            <person name="Wang G."/>
        </authorList>
    </citation>
    <scope>NUCLEOTIDE SEQUENCE [LARGE SCALE GENOMIC DNA]</scope>
    <source>
        <strain evidence="7 8">R142</strain>
    </source>
</reference>
<dbReference type="SUPFAM" id="SSF56300">
    <property type="entry name" value="Metallo-dependent phosphatases"/>
    <property type="match status" value="1"/>
</dbReference>
<dbReference type="Gene3D" id="3.60.21.10">
    <property type="match status" value="1"/>
</dbReference>
<comment type="similarity">
    <text evidence="2 5">Belongs to the Ap4A hydrolase family.</text>
</comment>
<dbReference type="HAMAP" id="MF_00199">
    <property type="entry name" value="ApaH"/>
    <property type="match status" value="1"/>
</dbReference>
<dbReference type="PANTHER" id="PTHR40942">
    <property type="match status" value="1"/>
</dbReference>
<dbReference type="CDD" id="cd07422">
    <property type="entry name" value="MPP_ApaH"/>
    <property type="match status" value="1"/>
</dbReference>
<dbReference type="PIRSF" id="PIRSF000903">
    <property type="entry name" value="B5n-ttraPtase_sm"/>
    <property type="match status" value="1"/>
</dbReference>
<name>A0A545T3J4_9GAMM</name>
<comment type="catalytic activity">
    <reaction evidence="4 5">
        <text>P(1),P(4)-bis(5'-adenosyl) tetraphosphate + H2O = 2 ADP + 2 H(+)</text>
        <dbReference type="Rhea" id="RHEA:24252"/>
        <dbReference type="ChEBI" id="CHEBI:15377"/>
        <dbReference type="ChEBI" id="CHEBI:15378"/>
        <dbReference type="ChEBI" id="CHEBI:58141"/>
        <dbReference type="ChEBI" id="CHEBI:456216"/>
        <dbReference type="EC" id="3.6.1.41"/>
    </reaction>
</comment>
<dbReference type="InterPro" id="IPR004617">
    <property type="entry name" value="ApaH"/>
</dbReference>
<comment type="caution">
    <text evidence="7">The sequence shown here is derived from an EMBL/GenBank/DDBJ whole genome shotgun (WGS) entry which is preliminary data.</text>
</comment>
<gene>
    <name evidence="5" type="primary">apaH</name>
    <name evidence="7" type="ORF">FKG94_19275</name>
</gene>
<evidence type="ECO:0000256" key="1">
    <source>
        <dbReference type="ARBA" id="ARBA00003413"/>
    </source>
</evidence>
<accession>A0A545T3J4</accession>
<keyword evidence="3 5" id="KW-0378">Hydrolase</keyword>
<dbReference type="OrthoDB" id="9807890at2"/>
<evidence type="ECO:0000313" key="7">
    <source>
        <dbReference type="EMBL" id="TQV71791.1"/>
    </source>
</evidence>
<protein>
    <recommendedName>
        <fullName evidence="5">Bis(5'-nucleosyl)-tetraphosphatase, symmetrical</fullName>
        <ecNumber evidence="5">3.6.1.41</ecNumber>
    </recommendedName>
    <alternativeName>
        <fullName evidence="5">Ap4A hydrolase</fullName>
    </alternativeName>
    <alternativeName>
        <fullName evidence="5">Diadenosine 5',5'''-P1,P4-tetraphosphate pyrophosphohydrolase</fullName>
    </alternativeName>
    <alternativeName>
        <fullName evidence="5">Diadenosine tetraphosphatase</fullName>
    </alternativeName>
</protein>
<dbReference type="Proteomes" id="UP000319732">
    <property type="component" value="Unassembled WGS sequence"/>
</dbReference>
<evidence type="ECO:0000259" key="6">
    <source>
        <dbReference type="Pfam" id="PF00149"/>
    </source>
</evidence>
<dbReference type="EC" id="3.6.1.41" evidence="5"/>
<feature type="domain" description="Calcineurin-like phosphoesterase" evidence="6">
    <location>
        <begin position="4"/>
        <end position="130"/>
    </location>
</feature>
<evidence type="ECO:0000313" key="8">
    <source>
        <dbReference type="Proteomes" id="UP000319732"/>
    </source>
</evidence>
<dbReference type="RefSeq" id="WP_142928567.1">
    <property type="nucleotide sequence ID" value="NZ_ML660099.1"/>
</dbReference>
<organism evidence="7 8">
    <name type="scientific">Exilibacterium tricleocarpae</name>
    <dbReference type="NCBI Taxonomy" id="2591008"/>
    <lineage>
        <taxon>Bacteria</taxon>
        <taxon>Pseudomonadati</taxon>
        <taxon>Pseudomonadota</taxon>
        <taxon>Gammaproteobacteria</taxon>
        <taxon>Cellvibrionales</taxon>
        <taxon>Cellvibrionaceae</taxon>
        <taxon>Exilibacterium</taxon>
    </lineage>
</organism>